<protein>
    <submittedName>
        <fullName evidence="1">Uncharacterized protein</fullName>
    </submittedName>
</protein>
<name>A0A450W209_9GAMM</name>
<evidence type="ECO:0000313" key="1">
    <source>
        <dbReference type="EMBL" id="VFK11083.1"/>
    </source>
</evidence>
<reference evidence="1" key="1">
    <citation type="submission" date="2019-02" db="EMBL/GenBank/DDBJ databases">
        <authorList>
            <person name="Gruber-Vodicka R. H."/>
            <person name="Seah K. B. B."/>
        </authorList>
    </citation>
    <scope>NUCLEOTIDE SEQUENCE</scope>
    <source>
        <strain evidence="1">BECK_S313</strain>
    </source>
</reference>
<sequence>MDRFFDRFVEYLDVGGQNMLARSNRIQTGGSLRRRRFFGILVFFDTLTLMKRVPITPENETTTPVGRVSAA</sequence>
<dbReference type="EMBL" id="CAADFK010000019">
    <property type="protein sequence ID" value="VFK11083.1"/>
    <property type="molecule type" value="Genomic_DNA"/>
</dbReference>
<proteinExistence type="predicted"/>
<organism evidence="1">
    <name type="scientific">Candidatus Kentrum sp. LPFa</name>
    <dbReference type="NCBI Taxonomy" id="2126335"/>
    <lineage>
        <taxon>Bacteria</taxon>
        <taxon>Pseudomonadati</taxon>
        <taxon>Pseudomonadota</taxon>
        <taxon>Gammaproteobacteria</taxon>
        <taxon>Candidatus Kentrum</taxon>
    </lineage>
</organism>
<gene>
    <name evidence="1" type="ORF">BECKLPF1236B_GA0070989_101923</name>
</gene>
<dbReference type="AlphaFoldDB" id="A0A450W209"/>
<accession>A0A450W209</accession>